<dbReference type="Gene3D" id="3.30.70.920">
    <property type="match status" value="2"/>
</dbReference>
<dbReference type="InterPro" id="IPR000485">
    <property type="entry name" value="AsnC-type_HTH_dom"/>
</dbReference>
<dbReference type="SMART" id="SM00344">
    <property type="entry name" value="HTH_ASNC"/>
    <property type="match status" value="2"/>
</dbReference>
<name>A0A918NW11_9ACTN</name>
<organism evidence="5 6">
    <name type="scientific">Streptomyces minutiscleroticus</name>
    <dbReference type="NCBI Taxonomy" id="68238"/>
    <lineage>
        <taxon>Bacteria</taxon>
        <taxon>Bacillati</taxon>
        <taxon>Actinomycetota</taxon>
        <taxon>Actinomycetes</taxon>
        <taxon>Kitasatosporales</taxon>
        <taxon>Streptomycetaceae</taxon>
        <taxon>Streptomyces</taxon>
    </lineage>
</organism>
<evidence type="ECO:0000256" key="2">
    <source>
        <dbReference type="ARBA" id="ARBA00023125"/>
    </source>
</evidence>
<reference evidence="5" key="1">
    <citation type="journal article" date="2014" name="Int. J. Syst. Evol. Microbiol.">
        <title>Complete genome sequence of Corynebacterium casei LMG S-19264T (=DSM 44701T), isolated from a smear-ripened cheese.</title>
        <authorList>
            <consortium name="US DOE Joint Genome Institute (JGI-PGF)"/>
            <person name="Walter F."/>
            <person name="Albersmeier A."/>
            <person name="Kalinowski J."/>
            <person name="Ruckert C."/>
        </authorList>
    </citation>
    <scope>NUCLEOTIDE SEQUENCE</scope>
    <source>
        <strain evidence="5">JCM 4790</strain>
    </source>
</reference>
<protein>
    <submittedName>
        <fullName evidence="5">AsnC family transcriptional regulator</fullName>
    </submittedName>
</protein>
<dbReference type="PANTHER" id="PTHR30154">
    <property type="entry name" value="LEUCINE-RESPONSIVE REGULATORY PROTEIN"/>
    <property type="match status" value="1"/>
</dbReference>
<keyword evidence="1" id="KW-0805">Transcription regulation</keyword>
<dbReference type="GO" id="GO:0005829">
    <property type="term" value="C:cytosol"/>
    <property type="evidence" value="ECO:0007669"/>
    <property type="project" value="TreeGrafter"/>
</dbReference>
<dbReference type="GO" id="GO:0043565">
    <property type="term" value="F:sequence-specific DNA binding"/>
    <property type="evidence" value="ECO:0007669"/>
    <property type="project" value="InterPro"/>
</dbReference>
<keyword evidence="6" id="KW-1185">Reference proteome</keyword>
<feature type="domain" description="HTH asnC-type" evidence="4">
    <location>
        <begin position="179"/>
        <end position="235"/>
    </location>
</feature>
<dbReference type="InterPro" id="IPR019888">
    <property type="entry name" value="Tscrpt_reg_AsnC-like"/>
</dbReference>
<evidence type="ECO:0000259" key="4">
    <source>
        <dbReference type="PROSITE" id="PS50956"/>
    </source>
</evidence>
<dbReference type="Pfam" id="PF13404">
    <property type="entry name" value="HTH_AsnC-type"/>
    <property type="match status" value="2"/>
</dbReference>
<reference evidence="5" key="2">
    <citation type="submission" date="2020-09" db="EMBL/GenBank/DDBJ databases">
        <authorList>
            <person name="Sun Q."/>
            <person name="Ohkuma M."/>
        </authorList>
    </citation>
    <scope>NUCLEOTIDE SEQUENCE</scope>
    <source>
        <strain evidence="5">JCM 4790</strain>
    </source>
</reference>
<keyword evidence="2" id="KW-0238">DNA-binding</keyword>
<dbReference type="PROSITE" id="PS50956">
    <property type="entry name" value="HTH_ASNC_2"/>
    <property type="match status" value="1"/>
</dbReference>
<evidence type="ECO:0000313" key="6">
    <source>
        <dbReference type="Proteomes" id="UP000619244"/>
    </source>
</evidence>
<dbReference type="Pfam" id="PF01037">
    <property type="entry name" value="AsnC_trans_reg"/>
    <property type="match status" value="2"/>
</dbReference>
<dbReference type="EMBL" id="BMVU01000044">
    <property type="protein sequence ID" value="GGY00857.1"/>
    <property type="molecule type" value="Genomic_DNA"/>
</dbReference>
<dbReference type="SUPFAM" id="SSF46785">
    <property type="entry name" value="Winged helix' DNA-binding domain"/>
    <property type="match status" value="2"/>
</dbReference>
<dbReference type="AlphaFoldDB" id="A0A918NW11"/>
<dbReference type="GO" id="GO:0043200">
    <property type="term" value="P:response to amino acid"/>
    <property type="evidence" value="ECO:0007669"/>
    <property type="project" value="TreeGrafter"/>
</dbReference>
<dbReference type="Proteomes" id="UP000619244">
    <property type="component" value="Unassembled WGS sequence"/>
</dbReference>
<gene>
    <name evidence="5" type="primary">asnC</name>
    <name evidence="5" type="ORF">GCM10010358_63490</name>
</gene>
<evidence type="ECO:0000256" key="1">
    <source>
        <dbReference type="ARBA" id="ARBA00023015"/>
    </source>
</evidence>
<accession>A0A918NW11</accession>
<evidence type="ECO:0000256" key="3">
    <source>
        <dbReference type="ARBA" id="ARBA00023163"/>
    </source>
</evidence>
<keyword evidence="3" id="KW-0804">Transcription</keyword>
<sequence length="331" mass="35821">MLDALDSLILHALHVAPRAPFRVIGEAVGVSEQTVARRYRAMRRAGTMRVVGLVSPAVNGFASSMVRITLRPDRIDALAEAVTRLPEISFANVSVGGSEIVCALEAPHDGRIPEVLRRLARFPGVVEVATSMVLHTYSPPGADWARLGPSLSPEAVALLLERHPRQERQGPPVEPREEDSALLDVLAEDGRASQATLAESTGWTTGRIARRMETLERSGTLLYDVDLVPERLGYPFGAALWLRTTPGALHETGTAVAALPRVVFTAATSGEQNLMAIVICTGVSDFYDFLSRSLATVPGITDYAVSAWLRTLKRAASLVYQGRLVPSPMRR</sequence>
<dbReference type="InterPro" id="IPR036388">
    <property type="entry name" value="WH-like_DNA-bd_sf"/>
</dbReference>
<dbReference type="InterPro" id="IPR011008">
    <property type="entry name" value="Dimeric_a/b-barrel"/>
</dbReference>
<evidence type="ECO:0000313" key="5">
    <source>
        <dbReference type="EMBL" id="GGY00857.1"/>
    </source>
</evidence>
<dbReference type="PANTHER" id="PTHR30154:SF34">
    <property type="entry name" value="TRANSCRIPTIONAL REGULATOR AZLB"/>
    <property type="match status" value="1"/>
</dbReference>
<dbReference type="SUPFAM" id="SSF54909">
    <property type="entry name" value="Dimeric alpha+beta barrel"/>
    <property type="match status" value="2"/>
</dbReference>
<comment type="caution">
    <text evidence="5">The sequence shown here is derived from an EMBL/GenBank/DDBJ whole genome shotgun (WGS) entry which is preliminary data.</text>
</comment>
<dbReference type="Gene3D" id="1.10.10.10">
    <property type="entry name" value="Winged helix-like DNA-binding domain superfamily/Winged helix DNA-binding domain"/>
    <property type="match status" value="2"/>
</dbReference>
<dbReference type="InterPro" id="IPR019887">
    <property type="entry name" value="Tscrpt_reg_AsnC/Lrp_C"/>
</dbReference>
<dbReference type="InterPro" id="IPR036390">
    <property type="entry name" value="WH_DNA-bd_sf"/>
</dbReference>
<proteinExistence type="predicted"/>